<feature type="non-terminal residue" evidence="1">
    <location>
        <position position="197"/>
    </location>
</feature>
<reference evidence="1" key="1">
    <citation type="submission" date="2022-07" db="EMBL/GenBank/DDBJ databases">
        <title>Phylogenomic reconstructions and comparative analyses of Kickxellomycotina fungi.</title>
        <authorList>
            <person name="Reynolds N.K."/>
            <person name="Stajich J.E."/>
            <person name="Barry K."/>
            <person name="Grigoriev I.V."/>
            <person name="Crous P."/>
            <person name="Smith M.E."/>
        </authorList>
    </citation>
    <scope>NUCLEOTIDE SEQUENCE</scope>
    <source>
        <strain evidence="1">RSA 567</strain>
    </source>
</reference>
<name>A0A9W8E6M1_9FUNG</name>
<sequence>MASADKKISLLVTSVDEWYGYWMCRSILQSPLRRQLGNVYGGAMDEHRPYVAHIKQLGGNTFGYNPCDLKTLVKHAKKSDAVLLIPVHVEDENGDRFEARPQNLVYWEALLSAILACQVQSVHMASIIQAHHGQGRLMKELVCMESMFKSMMRVDPGHHAAIHRASLSMDHLLMLQRRVQLDRTLPLPIGQGRFTPV</sequence>
<accession>A0A9W8E6M1</accession>
<protein>
    <submittedName>
        <fullName evidence="1">Uncharacterized protein</fullName>
    </submittedName>
</protein>
<organism evidence="1 2">
    <name type="scientific">Dimargaris verticillata</name>
    <dbReference type="NCBI Taxonomy" id="2761393"/>
    <lineage>
        <taxon>Eukaryota</taxon>
        <taxon>Fungi</taxon>
        <taxon>Fungi incertae sedis</taxon>
        <taxon>Zoopagomycota</taxon>
        <taxon>Kickxellomycotina</taxon>
        <taxon>Dimargaritomycetes</taxon>
        <taxon>Dimargaritales</taxon>
        <taxon>Dimargaritaceae</taxon>
        <taxon>Dimargaris</taxon>
    </lineage>
</organism>
<dbReference type="EMBL" id="JANBQB010001657">
    <property type="protein sequence ID" value="KAJ1970710.1"/>
    <property type="molecule type" value="Genomic_DNA"/>
</dbReference>
<keyword evidence="2" id="KW-1185">Reference proteome</keyword>
<dbReference type="OrthoDB" id="10254221at2759"/>
<proteinExistence type="predicted"/>
<gene>
    <name evidence="1" type="ORF">H4R34_005977</name>
</gene>
<comment type="caution">
    <text evidence="1">The sequence shown here is derived from an EMBL/GenBank/DDBJ whole genome shotgun (WGS) entry which is preliminary data.</text>
</comment>
<dbReference type="AlphaFoldDB" id="A0A9W8E6M1"/>
<evidence type="ECO:0000313" key="2">
    <source>
        <dbReference type="Proteomes" id="UP001151582"/>
    </source>
</evidence>
<evidence type="ECO:0000313" key="1">
    <source>
        <dbReference type="EMBL" id="KAJ1970710.1"/>
    </source>
</evidence>
<dbReference type="Proteomes" id="UP001151582">
    <property type="component" value="Unassembled WGS sequence"/>
</dbReference>